<dbReference type="AlphaFoldDB" id="A0A6L2K516"/>
<evidence type="ECO:0000313" key="1">
    <source>
        <dbReference type="EMBL" id="GEU44109.1"/>
    </source>
</evidence>
<comment type="caution">
    <text evidence="1">The sequence shown here is derived from an EMBL/GenBank/DDBJ whole genome shotgun (WGS) entry which is preliminary data.</text>
</comment>
<protein>
    <submittedName>
        <fullName evidence="1">Serine/threonine-protein kinase HT1-like</fullName>
    </submittedName>
</protein>
<proteinExistence type="predicted"/>
<name>A0A6L2K516_TANCI</name>
<dbReference type="InterPro" id="IPR011009">
    <property type="entry name" value="Kinase-like_dom_sf"/>
</dbReference>
<dbReference type="Gene3D" id="1.10.510.10">
    <property type="entry name" value="Transferase(Phosphotransferase) domain 1"/>
    <property type="match status" value="1"/>
</dbReference>
<organism evidence="1">
    <name type="scientific">Tanacetum cinerariifolium</name>
    <name type="common">Dalmatian daisy</name>
    <name type="synonym">Chrysanthemum cinerariifolium</name>
    <dbReference type="NCBI Taxonomy" id="118510"/>
    <lineage>
        <taxon>Eukaryota</taxon>
        <taxon>Viridiplantae</taxon>
        <taxon>Streptophyta</taxon>
        <taxon>Embryophyta</taxon>
        <taxon>Tracheophyta</taxon>
        <taxon>Spermatophyta</taxon>
        <taxon>Magnoliopsida</taxon>
        <taxon>eudicotyledons</taxon>
        <taxon>Gunneridae</taxon>
        <taxon>Pentapetalae</taxon>
        <taxon>asterids</taxon>
        <taxon>campanulids</taxon>
        <taxon>Asterales</taxon>
        <taxon>Asteraceae</taxon>
        <taxon>Asteroideae</taxon>
        <taxon>Anthemideae</taxon>
        <taxon>Anthemidinae</taxon>
        <taxon>Tanacetum</taxon>
    </lineage>
</organism>
<keyword evidence="1" id="KW-0808">Transferase</keyword>
<dbReference type="GO" id="GO:0016301">
    <property type="term" value="F:kinase activity"/>
    <property type="evidence" value="ECO:0007669"/>
    <property type="project" value="UniProtKB-KW"/>
</dbReference>
<sequence>MDPTVSHHIRSCSPPKLLMTLSFMRHGEKKHYNNKVDFYSFSFVLWELIQNNLPREGVSNLHASYAAALKGPVLRPNGQRLIADFSSNL</sequence>
<keyword evidence="1" id="KW-0418">Kinase</keyword>
<gene>
    <name evidence="1" type="ORF">Tci_016087</name>
</gene>
<dbReference type="SUPFAM" id="SSF56112">
    <property type="entry name" value="Protein kinase-like (PK-like)"/>
    <property type="match status" value="1"/>
</dbReference>
<reference evidence="1" key="1">
    <citation type="journal article" date="2019" name="Sci. Rep.">
        <title>Draft genome of Tanacetum cinerariifolium, the natural source of mosquito coil.</title>
        <authorList>
            <person name="Yamashiro T."/>
            <person name="Shiraishi A."/>
            <person name="Satake H."/>
            <person name="Nakayama K."/>
        </authorList>
    </citation>
    <scope>NUCLEOTIDE SEQUENCE</scope>
</reference>
<accession>A0A6L2K516</accession>
<dbReference type="EMBL" id="BKCJ010001800">
    <property type="protein sequence ID" value="GEU44109.1"/>
    <property type="molecule type" value="Genomic_DNA"/>
</dbReference>